<dbReference type="PANTHER" id="PTHR43724">
    <property type="entry name" value="PYRUVATE SYNTHASE SUBUNIT PORD"/>
    <property type="match status" value="1"/>
</dbReference>
<evidence type="ECO:0000256" key="3">
    <source>
        <dbReference type="ARBA" id="ARBA00022723"/>
    </source>
</evidence>
<reference evidence="8 9" key="1">
    <citation type="submission" date="2015-12" db="EMBL/GenBank/DDBJ databases">
        <title>Draft genome sequnece of Fervidicola ferrireducens strain Y170.</title>
        <authorList>
            <person name="Patel B.K."/>
        </authorList>
    </citation>
    <scope>NUCLEOTIDE SEQUENCE [LARGE SCALE GENOMIC DNA]</scope>
    <source>
        <strain evidence="8 9">Y170</strain>
    </source>
</reference>
<dbReference type="EMBL" id="LOED01000017">
    <property type="protein sequence ID" value="KXG76684.1"/>
    <property type="molecule type" value="Genomic_DNA"/>
</dbReference>
<comment type="cofactor">
    <cofactor evidence="1">
        <name>[4Fe-4S] cluster</name>
        <dbReference type="ChEBI" id="CHEBI:49883"/>
    </cofactor>
</comment>
<dbReference type="InterPro" id="IPR017896">
    <property type="entry name" value="4Fe4S_Fe-S-bd"/>
</dbReference>
<proteinExistence type="predicted"/>
<dbReference type="NCBIfam" id="TIGR02179">
    <property type="entry name" value="PorD_KorD"/>
    <property type="match status" value="1"/>
</dbReference>
<sequence length="125" mass="14430">MTPYNPFNRNFGSGTRTKAVRPDMKWHELTRAGNIYEPGNANTYETGDWRSIRPVWNKERCIHCLFCWRYCPDASVIAKDGKFETFDYKHCKGCGICAKVCPVNAIDMVSEDEIEKVKEANKDEN</sequence>
<dbReference type="GO" id="GO:0016625">
    <property type="term" value="F:oxidoreductase activity, acting on the aldehyde or oxo group of donors, iron-sulfur protein as acceptor"/>
    <property type="evidence" value="ECO:0007669"/>
    <property type="project" value="InterPro"/>
</dbReference>
<feature type="domain" description="4Fe-4S ferredoxin-type" evidence="7">
    <location>
        <begin position="52"/>
        <end position="81"/>
    </location>
</feature>
<dbReference type="OrthoDB" id="9794954at2"/>
<dbReference type="STRING" id="520764.AN618_14580"/>
<evidence type="ECO:0000256" key="5">
    <source>
        <dbReference type="ARBA" id="ARBA00023004"/>
    </source>
</evidence>
<dbReference type="PANTHER" id="PTHR43724:SF1">
    <property type="entry name" value="PYRUVATE SYNTHASE SUBUNIT PORD"/>
    <property type="match status" value="1"/>
</dbReference>
<accession>A0A140L809</accession>
<comment type="caution">
    <text evidence="8">The sequence shown here is derived from an EMBL/GenBank/DDBJ whole genome shotgun (WGS) entry which is preliminary data.</text>
</comment>
<dbReference type="GO" id="GO:0046872">
    <property type="term" value="F:metal ion binding"/>
    <property type="evidence" value="ECO:0007669"/>
    <property type="project" value="UniProtKB-KW"/>
</dbReference>
<keyword evidence="3" id="KW-0479">Metal-binding</keyword>
<evidence type="ECO:0000259" key="7">
    <source>
        <dbReference type="PROSITE" id="PS51379"/>
    </source>
</evidence>
<dbReference type="InParanoid" id="A0A140L809"/>
<evidence type="ECO:0000256" key="1">
    <source>
        <dbReference type="ARBA" id="ARBA00001966"/>
    </source>
</evidence>
<evidence type="ECO:0000313" key="9">
    <source>
        <dbReference type="Proteomes" id="UP000070427"/>
    </source>
</evidence>
<dbReference type="Proteomes" id="UP000070427">
    <property type="component" value="Unassembled WGS sequence"/>
</dbReference>
<evidence type="ECO:0000256" key="4">
    <source>
        <dbReference type="ARBA" id="ARBA00022737"/>
    </source>
</evidence>
<keyword evidence="5" id="KW-0408">Iron</keyword>
<evidence type="ECO:0000256" key="6">
    <source>
        <dbReference type="ARBA" id="ARBA00023014"/>
    </source>
</evidence>
<feature type="domain" description="4Fe-4S ferredoxin-type" evidence="7">
    <location>
        <begin position="82"/>
        <end position="111"/>
    </location>
</feature>
<dbReference type="RefSeq" id="WP_083515109.1">
    <property type="nucleotide sequence ID" value="NZ_LOED01000017.1"/>
</dbReference>
<keyword evidence="2" id="KW-0004">4Fe-4S</keyword>
<evidence type="ECO:0000256" key="2">
    <source>
        <dbReference type="ARBA" id="ARBA00022485"/>
    </source>
</evidence>
<protein>
    <submittedName>
        <fullName evidence="8">Pyruvate synthase subunit PorD</fullName>
    </submittedName>
</protein>
<keyword evidence="4" id="KW-0677">Repeat</keyword>
<evidence type="ECO:0000313" key="8">
    <source>
        <dbReference type="EMBL" id="KXG76684.1"/>
    </source>
</evidence>
<organism evidence="8 9">
    <name type="scientific">Fervidicola ferrireducens</name>
    <dbReference type="NCBI Taxonomy" id="520764"/>
    <lineage>
        <taxon>Bacteria</taxon>
        <taxon>Bacillati</taxon>
        <taxon>Bacillota</taxon>
        <taxon>Clostridia</taxon>
        <taxon>Thermosediminibacterales</taxon>
        <taxon>Thermosediminibacteraceae</taxon>
        <taxon>Fervidicola</taxon>
    </lineage>
</organism>
<keyword evidence="9" id="KW-1185">Reference proteome</keyword>
<dbReference type="Gene3D" id="3.30.70.20">
    <property type="match status" value="1"/>
</dbReference>
<dbReference type="PROSITE" id="PS51379">
    <property type="entry name" value="4FE4S_FER_2"/>
    <property type="match status" value="2"/>
</dbReference>
<dbReference type="InterPro" id="IPR011898">
    <property type="entry name" value="PorD_KorD"/>
</dbReference>
<dbReference type="SUPFAM" id="SSF54862">
    <property type="entry name" value="4Fe-4S ferredoxins"/>
    <property type="match status" value="1"/>
</dbReference>
<dbReference type="GO" id="GO:0051539">
    <property type="term" value="F:4 iron, 4 sulfur cluster binding"/>
    <property type="evidence" value="ECO:0007669"/>
    <property type="project" value="UniProtKB-KW"/>
</dbReference>
<gene>
    <name evidence="8" type="primary">porD</name>
    <name evidence="8" type="ORF">AN618_14580</name>
</gene>
<dbReference type="AlphaFoldDB" id="A0A140L809"/>
<keyword evidence="8" id="KW-0670">Pyruvate</keyword>
<dbReference type="PATRIC" id="fig|520764.3.peg.1572"/>
<keyword evidence="6" id="KW-0411">Iron-sulfur</keyword>
<dbReference type="PROSITE" id="PS00198">
    <property type="entry name" value="4FE4S_FER_1"/>
    <property type="match status" value="1"/>
</dbReference>
<name>A0A140L809_9FIRM</name>
<dbReference type="InterPro" id="IPR017900">
    <property type="entry name" value="4Fe4S_Fe_S_CS"/>
</dbReference>
<dbReference type="Pfam" id="PF14697">
    <property type="entry name" value="Fer4_21"/>
    <property type="match status" value="1"/>
</dbReference>